<keyword evidence="1" id="KW-1133">Transmembrane helix</keyword>
<feature type="transmembrane region" description="Helical" evidence="1">
    <location>
        <begin position="39"/>
        <end position="60"/>
    </location>
</feature>
<comment type="caution">
    <text evidence="2">The sequence shown here is derived from an EMBL/GenBank/DDBJ whole genome shotgun (WGS) entry which is preliminary data.</text>
</comment>
<evidence type="ECO:0000256" key="1">
    <source>
        <dbReference type="SAM" id="Phobius"/>
    </source>
</evidence>
<dbReference type="Proteomes" id="UP000285655">
    <property type="component" value="Unassembled WGS sequence"/>
</dbReference>
<protein>
    <submittedName>
        <fullName evidence="2">Uncharacterized protein</fullName>
    </submittedName>
</protein>
<feature type="transmembrane region" description="Helical" evidence="1">
    <location>
        <begin position="12"/>
        <end position="33"/>
    </location>
</feature>
<keyword evidence="1" id="KW-0812">Transmembrane</keyword>
<reference evidence="2 3" key="1">
    <citation type="journal article" date="2017" name="ISME J.">
        <title>Energy and carbon metabolisms in a deep terrestrial subsurface fluid microbial community.</title>
        <authorList>
            <person name="Momper L."/>
            <person name="Jungbluth S.P."/>
            <person name="Lee M.D."/>
            <person name="Amend J.P."/>
        </authorList>
    </citation>
    <scope>NUCLEOTIDE SEQUENCE [LARGE SCALE GENOMIC DNA]</scope>
    <source>
        <strain evidence="2">SURF_29</strain>
    </source>
</reference>
<accession>A0A419DFY1</accession>
<sequence>MTGKNEQRNKVILGVLSFLPLFYLFLIPLIVIPGLIDRYIYVIYFYLFISIPIPFLWTYYIFQSFRKEKTENNRGNSQSWVLALMFFNILAIPVYWYFNIWRNNDYNVGEVK</sequence>
<evidence type="ECO:0000313" key="2">
    <source>
        <dbReference type="EMBL" id="RJO62046.1"/>
    </source>
</evidence>
<dbReference type="AlphaFoldDB" id="A0A419DFY1"/>
<gene>
    <name evidence="2" type="ORF">C4544_00915</name>
</gene>
<name>A0A419DFY1_9BACT</name>
<feature type="transmembrane region" description="Helical" evidence="1">
    <location>
        <begin position="80"/>
        <end position="98"/>
    </location>
</feature>
<organism evidence="2 3">
    <name type="scientific">candidate division WS5 bacterium</name>
    <dbReference type="NCBI Taxonomy" id="2093353"/>
    <lineage>
        <taxon>Bacteria</taxon>
        <taxon>candidate division WS5</taxon>
    </lineage>
</organism>
<dbReference type="EMBL" id="QZJW01000005">
    <property type="protein sequence ID" value="RJO62046.1"/>
    <property type="molecule type" value="Genomic_DNA"/>
</dbReference>
<proteinExistence type="predicted"/>
<evidence type="ECO:0000313" key="3">
    <source>
        <dbReference type="Proteomes" id="UP000285655"/>
    </source>
</evidence>
<keyword evidence="1" id="KW-0472">Membrane</keyword>